<organism evidence="3">
    <name type="scientific">hydrothermal vent metagenome</name>
    <dbReference type="NCBI Taxonomy" id="652676"/>
    <lineage>
        <taxon>unclassified sequences</taxon>
        <taxon>metagenomes</taxon>
        <taxon>ecological metagenomes</taxon>
    </lineage>
</organism>
<reference evidence="3" key="1">
    <citation type="submission" date="2018-06" db="EMBL/GenBank/DDBJ databases">
        <authorList>
            <person name="Zhirakovskaya E."/>
        </authorList>
    </citation>
    <scope>NUCLEOTIDE SEQUENCE</scope>
</reference>
<proteinExistence type="predicted"/>
<dbReference type="GO" id="GO:0003677">
    <property type="term" value="F:DNA binding"/>
    <property type="evidence" value="ECO:0007669"/>
    <property type="project" value="InterPro"/>
</dbReference>
<dbReference type="GO" id="GO:0004803">
    <property type="term" value="F:transposase activity"/>
    <property type="evidence" value="ECO:0007669"/>
    <property type="project" value="InterPro"/>
</dbReference>
<feature type="domain" description="Transposase IS110-like N-terminal" evidence="1">
    <location>
        <begin position="5"/>
        <end position="146"/>
    </location>
</feature>
<dbReference type="NCBIfam" id="NF033542">
    <property type="entry name" value="transpos_IS110"/>
    <property type="match status" value="1"/>
</dbReference>
<dbReference type="InterPro" id="IPR047650">
    <property type="entry name" value="Transpos_IS110"/>
</dbReference>
<dbReference type="EMBL" id="UOFS01000052">
    <property type="protein sequence ID" value="VAX02030.1"/>
    <property type="molecule type" value="Genomic_DNA"/>
</dbReference>
<dbReference type="GO" id="GO:0006313">
    <property type="term" value="P:DNA transposition"/>
    <property type="evidence" value="ECO:0007669"/>
    <property type="project" value="InterPro"/>
</dbReference>
<dbReference type="Pfam" id="PF02371">
    <property type="entry name" value="Transposase_20"/>
    <property type="match status" value="1"/>
</dbReference>
<gene>
    <name evidence="3" type="ORF">MNBD_GAMMA22-2574</name>
</gene>
<feature type="domain" description="Transposase IS116/IS110/IS902 C-terminal" evidence="2">
    <location>
        <begin position="214"/>
        <end position="298"/>
    </location>
</feature>
<dbReference type="InterPro" id="IPR002525">
    <property type="entry name" value="Transp_IS110-like_N"/>
</dbReference>
<dbReference type="AlphaFoldDB" id="A0A3B1AUW3"/>
<evidence type="ECO:0000259" key="2">
    <source>
        <dbReference type="Pfam" id="PF02371"/>
    </source>
</evidence>
<sequence>MKLYAGIDLHSNNSVIDLLDETDKVIYNKRLPNNLPMILNELSPYQSQIEGIAIESTFNWYWLVDGLMAAGYHCHLVNTAAVQTYSGLKYTDDNHDARWLAHLLRLNLLPTGYIYPKDDRAIRDLLRKRSQMVRMQTTNLLSIHNLIARNTGGAIKSNRIKRMKPEDVSLQLPNEDHALALNCNLSILHQCQEQIKILESAILNRIKLRPEFQFLLTVPGIGKILALTIMLETGDITRFEKAGNFASYCRCVQSKRISNGKKKGENNRKNGNKYLSWAFVEAANYSIRYSDVIKSYYQRKCAKTKKVIAIKAVAHKLSRACYYMMRDNVQFDVNKAFS</sequence>
<evidence type="ECO:0000259" key="1">
    <source>
        <dbReference type="Pfam" id="PF01548"/>
    </source>
</evidence>
<evidence type="ECO:0000313" key="3">
    <source>
        <dbReference type="EMBL" id="VAX02030.1"/>
    </source>
</evidence>
<dbReference type="Pfam" id="PF01548">
    <property type="entry name" value="DEDD_Tnp_IS110"/>
    <property type="match status" value="1"/>
</dbReference>
<protein>
    <submittedName>
        <fullName evidence="3">Mobile element protein</fullName>
    </submittedName>
</protein>
<dbReference type="PANTHER" id="PTHR33055">
    <property type="entry name" value="TRANSPOSASE FOR INSERTION SEQUENCE ELEMENT IS1111A"/>
    <property type="match status" value="1"/>
</dbReference>
<dbReference type="PANTHER" id="PTHR33055:SF15">
    <property type="entry name" value="TRANSPOSASE-RELATED"/>
    <property type="match status" value="1"/>
</dbReference>
<dbReference type="InterPro" id="IPR003346">
    <property type="entry name" value="Transposase_20"/>
</dbReference>
<accession>A0A3B1AUW3</accession>
<name>A0A3B1AUW3_9ZZZZ</name>